<protein>
    <recommendedName>
        <fullName evidence="3">Beta-hexosaminidase bacterial type N-terminal domain-containing protein</fullName>
    </recommendedName>
</protein>
<keyword evidence="2" id="KW-1185">Reference proteome</keyword>
<evidence type="ECO:0000313" key="2">
    <source>
        <dbReference type="Proteomes" id="UP000237755"/>
    </source>
</evidence>
<comment type="caution">
    <text evidence="1">The sequence shown here is derived from an EMBL/GenBank/DDBJ whole genome shotgun (WGS) entry which is preliminary data.</text>
</comment>
<accession>A0ABX5AYN4</accession>
<name>A0ABX5AYN4_9MICO</name>
<sequence>MLGADQHPHAASRLAEQWPQLEWIPAPAGAPVPDTMPTVELRASPALPEGAFRIEVDAAAAPRIRVLGGPYSGVIYGVEELVQRLGVSEPGGVRVPVTSLERRPKLAYRTFWTWDHSTNWELNQIGHQEIGVFNPYGKPPGGFLKDYKRMVDFCSQNQIAAIVIYGFFRDSHGGVEAAQELTRYAKERGVRILPGVAIGAYGGVYWEGNNQYNLATWLNKNPGFAADMERGVGFQLQDLSFPLNFPRSDYTRTACPSEPANIEWMADALSWLVETVDPGGINIEGGDYGVCGCPRCVARRGEREAASRRDDDAEFWSHADMADNFPRLFDAARSAGDDLWLYCELQWDNLLDPAAHAPLESLPVGGIYQHTFNRGYWDRAKSELTPEHIAALPTTNNVIRSQFACQWNGDERTERYAFNAPVFAELAQKAAEVNMQGLTVWGEPSPFHVSTELSYLAFGRFSYDPSLTWEQFVATDVASRVGGAAAAESFIGLMQELDAQPALDPRRLLSIRAEAVDAASSQSGDAVRRWLWLADRANQRAYMGY</sequence>
<proteinExistence type="predicted"/>
<gene>
    <name evidence="1" type="ORF">GY24_05115</name>
</gene>
<evidence type="ECO:0000313" key="1">
    <source>
        <dbReference type="EMBL" id="PPL19568.1"/>
    </source>
</evidence>
<organism evidence="1 2">
    <name type="scientific">Microterricola pindariensis</name>
    <dbReference type="NCBI Taxonomy" id="478010"/>
    <lineage>
        <taxon>Bacteria</taxon>
        <taxon>Bacillati</taxon>
        <taxon>Actinomycetota</taxon>
        <taxon>Actinomycetes</taxon>
        <taxon>Micrococcales</taxon>
        <taxon>Microbacteriaceae</taxon>
        <taxon>Microterricola</taxon>
    </lineage>
</organism>
<reference evidence="1 2" key="1">
    <citation type="journal article" date="2008" name="Int. J. Syst. Evol. Microbiol.">
        <title>Leifsonia pindariensis sp. nov., isolated from the Pindari glacier of the Indian Himalayas, and emended description of the genus Leifsonia.</title>
        <authorList>
            <person name="Reddy G.S."/>
            <person name="Prabagaran S.R."/>
            <person name="Shivaji S."/>
        </authorList>
    </citation>
    <scope>NUCLEOTIDE SEQUENCE [LARGE SCALE GENOMIC DNA]</scope>
    <source>
        <strain evidence="1 2">PON 10</strain>
    </source>
</reference>
<dbReference type="EMBL" id="MPZN01000011">
    <property type="protein sequence ID" value="PPL19568.1"/>
    <property type="molecule type" value="Genomic_DNA"/>
</dbReference>
<evidence type="ECO:0008006" key="3">
    <source>
        <dbReference type="Google" id="ProtNLM"/>
    </source>
</evidence>
<dbReference type="Proteomes" id="UP000237755">
    <property type="component" value="Unassembled WGS sequence"/>
</dbReference>